<keyword evidence="5" id="KW-1185">Reference proteome</keyword>
<sequence>MSKLRHYVWILKPFVGVLAVLLLGLVSGCEGNVVKSTNTVSEAAKYTSTTLNNCDLTITYKQPPQRAVTMMQSATEVMLALGLEKHMVGTAYLDNPILPEYQQAYSQIRVLAPKYPSREVFLGVEPDFVFSTEESAFAKEALGSREELLKLGISSYLLPIECDRPELRPEGVTMENLYQEIRDIGRIFGAEERAEKLIAQLQAQLQETQQKLGKVTTKKRIFWYDSENPPLTVSNWGMPNHIIELAGGENIFKDIQKKEAWVTVNWEDVIARQPDVIVLIDASWSPADEKRRLLKSNPAYSQMKAVQQDKFIVVGFSYTMPGIRNIAGVRQLAEALYPEKFK</sequence>
<proteinExistence type="inferred from homology"/>
<comment type="similarity">
    <text evidence="1">Belongs to the bacterial solute-binding protein 8 family.</text>
</comment>
<accession>A0A856MI98</accession>
<dbReference type="InterPro" id="IPR050902">
    <property type="entry name" value="ABC_Transporter_SBP"/>
</dbReference>
<dbReference type="KEGG" id="bsen:DP114_20720"/>
<evidence type="ECO:0000259" key="3">
    <source>
        <dbReference type="PROSITE" id="PS50983"/>
    </source>
</evidence>
<gene>
    <name evidence="4" type="ORF">DP114_20720</name>
</gene>
<dbReference type="Gene3D" id="3.40.50.1980">
    <property type="entry name" value="Nitrogenase molybdenum iron protein domain"/>
    <property type="match status" value="2"/>
</dbReference>
<keyword evidence="2" id="KW-0175">Coiled coil</keyword>
<dbReference type="Pfam" id="PF01497">
    <property type="entry name" value="Peripla_BP_2"/>
    <property type="match status" value="1"/>
</dbReference>
<evidence type="ECO:0000313" key="4">
    <source>
        <dbReference type="EMBL" id="QDL09989.1"/>
    </source>
</evidence>
<feature type="domain" description="Fe/B12 periplasmic-binding" evidence="3">
    <location>
        <begin position="66"/>
        <end position="340"/>
    </location>
</feature>
<evidence type="ECO:0000256" key="2">
    <source>
        <dbReference type="SAM" id="Coils"/>
    </source>
</evidence>
<protein>
    <submittedName>
        <fullName evidence="4">ABC transporter substrate-binding protein</fullName>
    </submittedName>
</protein>
<evidence type="ECO:0000313" key="5">
    <source>
        <dbReference type="Proteomes" id="UP000503129"/>
    </source>
</evidence>
<feature type="coiled-coil region" evidence="2">
    <location>
        <begin position="187"/>
        <end position="218"/>
    </location>
</feature>
<dbReference type="PROSITE" id="PS51257">
    <property type="entry name" value="PROKAR_LIPOPROTEIN"/>
    <property type="match status" value="1"/>
</dbReference>
<dbReference type="RefSeq" id="WP_171976995.1">
    <property type="nucleotide sequence ID" value="NZ_CAWOXK010000001.1"/>
</dbReference>
<name>A0A856MI98_9CYAN</name>
<dbReference type="CDD" id="cd01148">
    <property type="entry name" value="TroA_a"/>
    <property type="match status" value="1"/>
</dbReference>
<dbReference type="SUPFAM" id="SSF53807">
    <property type="entry name" value="Helical backbone' metal receptor"/>
    <property type="match status" value="1"/>
</dbReference>
<dbReference type="PROSITE" id="PS50983">
    <property type="entry name" value="FE_B12_PBP"/>
    <property type="match status" value="1"/>
</dbReference>
<reference evidence="4 5" key="1">
    <citation type="submission" date="2018-06" db="EMBL/GenBank/DDBJ databases">
        <title>Comparative genomics of Brasilonema spp. strains.</title>
        <authorList>
            <person name="Alvarenga D.O."/>
            <person name="Fiore M.F."/>
            <person name="Varani A.M."/>
        </authorList>
    </citation>
    <scope>NUCLEOTIDE SEQUENCE [LARGE SCALE GENOMIC DNA]</scope>
    <source>
        <strain evidence="4 5">CENA114</strain>
    </source>
</reference>
<dbReference type="AlphaFoldDB" id="A0A856MI98"/>
<dbReference type="Proteomes" id="UP000503129">
    <property type="component" value="Chromosome"/>
</dbReference>
<dbReference type="PANTHER" id="PTHR30535:SF7">
    <property type="entry name" value="IRON(III) DICITRATE-BINDING PROTEIN"/>
    <property type="match status" value="1"/>
</dbReference>
<evidence type="ECO:0000256" key="1">
    <source>
        <dbReference type="ARBA" id="ARBA00008814"/>
    </source>
</evidence>
<dbReference type="PANTHER" id="PTHR30535">
    <property type="entry name" value="VITAMIN B12-BINDING PROTEIN"/>
    <property type="match status" value="1"/>
</dbReference>
<dbReference type="InterPro" id="IPR002491">
    <property type="entry name" value="ABC_transptr_periplasmic_BD"/>
</dbReference>
<dbReference type="EMBL" id="CP030118">
    <property type="protein sequence ID" value="QDL09989.1"/>
    <property type="molecule type" value="Genomic_DNA"/>
</dbReference>
<organism evidence="4 5">
    <name type="scientific">Brasilonema sennae CENA114</name>
    <dbReference type="NCBI Taxonomy" id="415709"/>
    <lineage>
        <taxon>Bacteria</taxon>
        <taxon>Bacillati</taxon>
        <taxon>Cyanobacteriota</taxon>
        <taxon>Cyanophyceae</taxon>
        <taxon>Nostocales</taxon>
        <taxon>Scytonemataceae</taxon>
        <taxon>Brasilonema</taxon>
        <taxon>Bromeliae group (in: Brasilonema)</taxon>
    </lineage>
</organism>